<dbReference type="AlphaFoldDB" id="A0A452QVA3"/>
<protein>
    <submittedName>
        <fullName evidence="3">Uncharacterized protein</fullName>
    </submittedName>
</protein>
<proteinExistence type="predicted"/>
<evidence type="ECO:0000313" key="4">
    <source>
        <dbReference type="Proteomes" id="UP000291022"/>
    </source>
</evidence>
<feature type="region of interest" description="Disordered" evidence="2">
    <location>
        <begin position="138"/>
        <end position="157"/>
    </location>
</feature>
<dbReference type="Ensembl" id="ENSUAMT00000010808.1">
    <property type="protein sequence ID" value="ENSUAMP00000009600.1"/>
    <property type="gene ID" value="ENSUAMG00000007970.1"/>
</dbReference>
<evidence type="ECO:0000313" key="3">
    <source>
        <dbReference type="Ensembl" id="ENSUAMP00000009600.1"/>
    </source>
</evidence>
<keyword evidence="1" id="KW-0175">Coiled coil</keyword>
<sequence>MPLRIPGGLVKTHQQASALELLIGRGARHLHSPRPVPRGHCCSRRLIRKLHSAGLFCVLLLIWVKTENVFLPTDYEEIGTSLFDCKLFEDTFVNFQAAIQKKIHQYEERQQQLKEEIEVLQDLNQTMYSLQEDRDVRSSSTSVSSVSSKDYHFLNQE</sequence>
<dbReference type="GeneTree" id="ENSGT00960000190393"/>
<accession>A0A452QVA3</accession>
<organism evidence="3 4">
    <name type="scientific">Ursus americanus</name>
    <name type="common">American black bear</name>
    <name type="synonym">Euarctos americanus</name>
    <dbReference type="NCBI Taxonomy" id="9643"/>
    <lineage>
        <taxon>Eukaryota</taxon>
        <taxon>Metazoa</taxon>
        <taxon>Chordata</taxon>
        <taxon>Craniata</taxon>
        <taxon>Vertebrata</taxon>
        <taxon>Euteleostomi</taxon>
        <taxon>Mammalia</taxon>
        <taxon>Eutheria</taxon>
        <taxon>Laurasiatheria</taxon>
        <taxon>Carnivora</taxon>
        <taxon>Caniformia</taxon>
        <taxon>Ursidae</taxon>
        <taxon>Ursus</taxon>
    </lineage>
</organism>
<name>A0A452QVA3_URSAM</name>
<reference evidence="3" key="2">
    <citation type="submission" date="2025-08" db="UniProtKB">
        <authorList>
            <consortium name="Ensembl"/>
        </authorList>
    </citation>
    <scope>IDENTIFICATION</scope>
</reference>
<dbReference type="Proteomes" id="UP000291022">
    <property type="component" value="Unassembled WGS sequence"/>
</dbReference>
<keyword evidence="4" id="KW-1185">Reference proteome</keyword>
<evidence type="ECO:0000256" key="1">
    <source>
        <dbReference type="SAM" id="Coils"/>
    </source>
</evidence>
<evidence type="ECO:0000256" key="2">
    <source>
        <dbReference type="SAM" id="MobiDB-lite"/>
    </source>
</evidence>
<dbReference type="STRING" id="9643.ENSUAMP00000009600"/>
<reference evidence="3" key="3">
    <citation type="submission" date="2025-09" db="UniProtKB">
        <authorList>
            <consortium name="Ensembl"/>
        </authorList>
    </citation>
    <scope>IDENTIFICATION</scope>
</reference>
<feature type="coiled-coil region" evidence="1">
    <location>
        <begin position="96"/>
        <end position="133"/>
    </location>
</feature>
<feature type="compositionally biased region" description="Low complexity" evidence="2">
    <location>
        <begin position="138"/>
        <end position="148"/>
    </location>
</feature>
<reference evidence="4" key="1">
    <citation type="submission" date="2016-06" db="EMBL/GenBank/DDBJ databases">
        <title>De novo assembly and RNA-Seq shows season-dependent expression and editing in black bear kidneys.</title>
        <authorList>
            <person name="Korstanje R."/>
            <person name="Srivastava A."/>
            <person name="Sarsani V.K."/>
            <person name="Sheehan S.M."/>
            <person name="Seger R.L."/>
            <person name="Barter M.E."/>
            <person name="Lindqvist C."/>
            <person name="Brody L.C."/>
            <person name="Mullikin J.C."/>
        </authorList>
    </citation>
    <scope>NUCLEOTIDE SEQUENCE [LARGE SCALE GENOMIC DNA]</scope>
</reference>